<dbReference type="EMBL" id="JACHNC010000001">
    <property type="protein sequence ID" value="MBB4751846.1"/>
    <property type="molecule type" value="Genomic_DNA"/>
</dbReference>
<dbReference type="PANTHER" id="PTHR43004">
    <property type="entry name" value="TRK SYSTEM POTASSIUM UPTAKE PROTEIN"/>
    <property type="match status" value="1"/>
</dbReference>
<dbReference type="Gene3D" id="3.50.50.60">
    <property type="entry name" value="FAD/NAD(P)-binding domain"/>
    <property type="match status" value="1"/>
</dbReference>
<dbReference type="InterPro" id="IPR002938">
    <property type="entry name" value="FAD-bd"/>
</dbReference>
<reference evidence="7 8" key="1">
    <citation type="submission" date="2020-08" db="EMBL/GenBank/DDBJ databases">
        <title>Sequencing the genomes of 1000 actinobacteria strains.</title>
        <authorList>
            <person name="Klenk H.-P."/>
        </authorList>
    </citation>
    <scope>NUCLEOTIDE SEQUENCE [LARGE SCALE GENOMIC DNA]</scope>
    <source>
        <strain evidence="7 8">DSM 43150</strain>
    </source>
</reference>
<dbReference type="Proteomes" id="UP000631312">
    <property type="component" value="Unassembled WGS sequence"/>
</dbReference>
<feature type="domain" description="FAD-binding" evidence="5">
    <location>
        <begin position="2"/>
        <end position="57"/>
    </location>
</feature>
<name>A0A7W7MIZ0_9ACTN</name>
<evidence type="ECO:0000313" key="6">
    <source>
        <dbReference type="EMBL" id="GIE45676.1"/>
    </source>
</evidence>
<dbReference type="EMBL" id="BOMP01000169">
    <property type="protein sequence ID" value="GIE45676.1"/>
    <property type="molecule type" value="Genomic_DNA"/>
</dbReference>
<evidence type="ECO:0000313" key="8">
    <source>
        <dbReference type="Proteomes" id="UP000590511"/>
    </source>
</evidence>
<sequence length="94" mass="9949">MIVVGAGPVGLGAALELARFGDPSVVLEQRPVPSAHPKTRNFDTRTMEIARGWGLPAYQRFRSVDTPPGRKSPIRTGSTRSPGAAWPGGSAPTR</sequence>
<evidence type="ECO:0000256" key="1">
    <source>
        <dbReference type="ARBA" id="ARBA00001974"/>
    </source>
</evidence>
<reference evidence="6 9" key="2">
    <citation type="submission" date="2021-01" db="EMBL/GenBank/DDBJ databases">
        <title>Whole genome shotgun sequence of Actinoplanes lobatus NBRC 12513.</title>
        <authorList>
            <person name="Komaki H."/>
            <person name="Tamura T."/>
        </authorList>
    </citation>
    <scope>NUCLEOTIDE SEQUENCE [LARGE SCALE GENOMIC DNA]</scope>
    <source>
        <strain evidence="6 9">NBRC 12513</strain>
    </source>
</reference>
<dbReference type="GO" id="GO:0071949">
    <property type="term" value="F:FAD binding"/>
    <property type="evidence" value="ECO:0007669"/>
    <property type="project" value="InterPro"/>
</dbReference>
<protein>
    <submittedName>
        <fullName evidence="7">2-polyprenyl-6-methoxyphenol hydroxylase-like FAD-dependent oxidoreductase</fullName>
    </submittedName>
</protein>
<proteinExistence type="predicted"/>
<dbReference type="InterPro" id="IPR036188">
    <property type="entry name" value="FAD/NAD-bd_sf"/>
</dbReference>
<gene>
    <name evidence="6" type="ORF">Alo02nite_85740</name>
    <name evidence="7" type="ORF">BJ964_006007</name>
</gene>
<dbReference type="Proteomes" id="UP000590511">
    <property type="component" value="Unassembled WGS sequence"/>
</dbReference>
<feature type="region of interest" description="Disordered" evidence="4">
    <location>
        <begin position="61"/>
        <end position="94"/>
    </location>
</feature>
<evidence type="ECO:0000259" key="5">
    <source>
        <dbReference type="Pfam" id="PF01494"/>
    </source>
</evidence>
<evidence type="ECO:0000256" key="2">
    <source>
        <dbReference type="ARBA" id="ARBA00022630"/>
    </source>
</evidence>
<comment type="cofactor">
    <cofactor evidence="1">
        <name>FAD</name>
        <dbReference type="ChEBI" id="CHEBI:57692"/>
    </cofactor>
</comment>
<dbReference type="InterPro" id="IPR050641">
    <property type="entry name" value="RIFMO-like"/>
</dbReference>
<dbReference type="AlphaFoldDB" id="A0A7W7MIZ0"/>
<dbReference type="Pfam" id="PF01494">
    <property type="entry name" value="FAD_binding_3"/>
    <property type="match status" value="1"/>
</dbReference>
<organism evidence="7 8">
    <name type="scientific">Actinoplanes lobatus</name>
    <dbReference type="NCBI Taxonomy" id="113568"/>
    <lineage>
        <taxon>Bacteria</taxon>
        <taxon>Bacillati</taxon>
        <taxon>Actinomycetota</taxon>
        <taxon>Actinomycetes</taxon>
        <taxon>Micromonosporales</taxon>
        <taxon>Micromonosporaceae</taxon>
        <taxon>Actinoplanes</taxon>
    </lineage>
</organism>
<comment type="caution">
    <text evidence="7">The sequence shown here is derived from an EMBL/GenBank/DDBJ whole genome shotgun (WGS) entry which is preliminary data.</text>
</comment>
<evidence type="ECO:0000256" key="3">
    <source>
        <dbReference type="ARBA" id="ARBA00022827"/>
    </source>
</evidence>
<keyword evidence="3" id="KW-0274">FAD</keyword>
<accession>A0A7W7MIZ0</accession>
<dbReference type="RefSeq" id="WP_203832895.1">
    <property type="nucleotide sequence ID" value="NZ_BOMP01000169.1"/>
</dbReference>
<evidence type="ECO:0000313" key="9">
    <source>
        <dbReference type="Proteomes" id="UP000631312"/>
    </source>
</evidence>
<dbReference type="SUPFAM" id="SSF51905">
    <property type="entry name" value="FAD/NAD(P)-binding domain"/>
    <property type="match status" value="1"/>
</dbReference>
<dbReference type="PANTHER" id="PTHR43004:SF19">
    <property type="entry name" value="BINDING MONOOXYGENASE, PUTATIVE (JCVI)-RELATED"/>
    <property type="match status" value="1"/>
</dbReference>
<evidence type="ECO:0000313" key="7">
    <source>
        <dbReference type="EMBL" id="MBB4751846.1"/>
    </source>
</evidence>
<evidence type="ECO:0000256" key="4">
    <source>
        <dbReference type="SAM" id="MobiDB-lite"/>
    </source>
</evidence>
<keyword evidence="9" id="KW-1185">Reference proteome</keyword>
<keyword evidence="2" id="KW-0285">Flavoprotein</keyword>
<dbReference type="GO" id="GO:0016709">
    <property type="term" value="F:oxidoreductase activity, acting on paired donors, with incorporation or reduction of molecular oxygen, NAD(P)H as one donor, and incorporation of one atom of oxygen"/>
    <property type="evidence" value="ECO:0007669"/>
    <property type="project" value="UniProtKB-ARBA"/>
</dbReference>